<comment type="subcellular location">
    <subcellularLocation>
        <location evidence="1">Cell membrane</location>
        <topology evidence="1">Multi-pass membrane protein</topology>
    </subcellularLocation>
</comment>
<feature type="transmembrane region" description="Helical" evidence="7">
    <location>
        <begin position="343"/>
        <end position="366"/>
    </location>
</feature>
<dbReference type="Proteomes" id="UP000010796">
    <property type="component" value="Chromosome"/>
</dbReference>
<proteinExistence type="predicted"/>
<accession>L0G262</accession>
<gene>
    <name evidence="10" type="ordered locus">Echvi_2705</name>
</gene>
<evidence type="ECO:0000259" key="8">
    <source>
        <dbReference type="Pfam" id="PF02687"/>
    </source>
</evidence>
<dbReference type="Pfam" id="PF12704">
    <property type="entry name" value="MacB_PCD"/>
    <property type="match status" value="1"/>
</dbReference>
<evidence type="ECO:0000313" key="11">
    <source>
        <dbReference type="Proteomes" id="UP000010796"/>
    </source>
</evidence>
<dbReference type="InterPro" id="IPR003838">
    <property type="entry name" value="ABC3_permease_C"/>
</dbReference>
<evidence type="ECO:0000256" key="7">
    <source>
        <dbReference type="SAM" id="Phobius"/>
    </source>
</evidence>
<dbReference type="InterPro" id="IPR025857">
    <property type="entry name" value="MacB_PCD"/>
</dbReference>
<feature type="region of interest" description="Disordered" evidence="6">
    <location>
        <begin position="208"/>
        <end position="251"/>
    </location>
</feature>
<feature type="domain" description="MacB-like periplasmic core" evidence="9">
    <location>
        <begin position="18"/>
        <end position="192"/>
    </location>
</feature>
<feature type="domain" description="ABC3 transporter permease C-terminal" evidence="8">
    <location>
        <begin position="302"/>
        <end position="421"/>
    </location>
</feature>
<dbReference type="eggNOG" id="COG0577">
    <property type="taxonomic scope" value="Bacteria"/>
</dbReference>
<dbReference type="OrthoDB" id="9784014at2"/>
<dbReference type="Pfam" id="PF02687">
    <property type="entry name" value="FtsX"/>
    <property type="match status" value="1"/>
</dbReference>
<dbReference type="RefSeq" id="WP_015266498.1">
    <property type="nucleotide sequence ID" value="NC_019904.1"/>
</dbReference>
<keyword evidence="11" id="KW-1185">Reference proteome</keyword>
<evidence type="ECO:0000256" key="4">
    <source>
        <dbReference type="ARBA" id="ARBA00022989"/>
    </source>
</evidence>
<protein>
    <submittedName>
        <fullName evidence="10">ABC-type transport system, involved in lipoprotein release, permease component</fullName>
    </submittedName>
</protein>
<dbReference type="PANTHER" id="PTHR43738">
    <property type="entry name" value="ABC TRANSPORTER, MEMBRANE PROTEIN"/>
    <property type="match status" value="1"/>
</dbReference>
<sequence length="428" mass="46750">MNLFKLSIKNLLSRPWWSGLSLLLLILGVGMIDFMGHVEDQVSKKVTQHTTGIDMVVGAKGSPIQLILSSVLHIDAPTGNIPFSSLEKLRKNRLVDKAIPLSFGDNYRGNRIVGTEQEFMTFYGLTLQDGKQWEAAMDVVLGAAVARSTGLGLGDEFTGSHGLQEGGHAHDDHAYKVVGILENSETVADNLILTAQESVWNIHAHETPSSAAADEHDHDDQEDHHHEKDHGGEHHEEDHHEEEHHEEEHEITSILVTFRNPMGVIQLPRQVNAIDHLQAAVPAIEMNRLMTLLGVGVDTLEVVSAVIMLIGGASIFITLLATMQERKYELAFMRAYGASRGQLAFLVIGEAATLSFVGGVIGIVLARAGMMVMGNALEESYHYGINAFDVSWNDVKIILGVLALGIMAAIIPAWQAFRLNISKTLAHA</sequence>
<dbReference type="PANTHER" id="PTHR43738:SF2">
    <property type="entry name" value="ABC TRANSPORTER PERMEASE"/>
    <property type="match status" value="1"/>
</dbReference>
<reference evidence="11" key="1">
    <citation type="submission" date="2012-02" db="EMBL/GenBank/DDBJ databases">
        <title>The complete genome of Echinicola vietnamensis DSM 17526.</title>
        <authorList>
            <person name="Lucas S."/>
            <person name="Copeland A."/>
            <person name="Lapidus A."/>
            <person name="Glavina del Rio T."/>
            <person name="Dalin E."/>
            <person name="Tice H."/>
            <person name="Bruce D."/>
            <person name="Goodwin L."/>
            <person name="Pitluck S."/>
            <person name="Peters L."/>
            <person name="Ovchinnikova G."/>
            <person name="Teshima H."/>
            <person name="Kyrpides N."/>
            <person name="Mavromatis K."/>
            <person name="Ivanova N."/>
            <person name="Brettin T."/>
            <person name="Detter J.C."/>
            <person name="Han C."/>
            <person name="Larimer F."/>
            <person name="Land M."/>
            <person name="Hauser L."/>
            <person name="Markowitz V."/>
            <person name="Cheng J.-F."/>
            <person name="Hugenholtz P."/>
            <person name="Woyke T."/>
            <person name="Wu D."/>
            <person name="Brambilla E."/>
            <person name="Klenk H.-P."/>
            <person name="Eisen J.A."/>
        </authorList>
    </citation>
    <scope>NUCLEOTIDE SEQUENCE [LARGE SCALE GENOMIC DNA]</scope>
    <source>
        <strain evidence="11">DSM 17526 / LMG 23754 / KMM 6221</strain>
    </source>
</reference>
<evidence type="ECO:0000259" key="9">
    <source>
        <dbReference type="Pfam" id="PF12704"/>
    </source>
</evidence>
<organism evidence="10 11">
    <name type="scientific">Echinicola vietnamensis (strain DSM 17526 / LMG 23754 / KMM 6221)</name>
    <dbReference type="NCBI Taxonomy" id="926556"/>
    <lineage>
        <taxon>Bacteria</taxon>
        <taxon>Pseudomonadati</taxon>
        <taxon>Bacteroidota</taxon>
        <taxon>Cytophagia</taxon>
        <taxon>Cytophagales</taxon>
        <taxon>Cyclobacteriaceae</taxon>
        <taxon>Echinicola</taxon>
    </lineage>
</organism>
<feature type="transmembrane region" description="Helical" evidence="7">
    <location>
        <begin position="302"/>
        <end position="322"/>
    </location>
</feature>
<name>L0G262_ECHVK</name>
<keyword evidence="4 7" id="KW-1133">Transmembrane helix</keyword>
<dbReference type="AlphaFoldDB" id="L0G262"/>
<dbReference type="HOGENOM" id="CLU_035316_0_0_10"/>
<evidence type="ECO:0000256" key="5">
    <source>
        <dbReference type="ARBA" id="ARBA00023136"/>
    </source>
</evidence>
<dbReference type="InterPro" id="IPR051125">
    <property type="entry name" value="ABC-4/HrtB_transporter"/>
</dbReference>
<evidence type="ECO:0000256" key="6">
    <source>
        <dbReference type="SAM" id="MobiDB-lite"/>
    </source>
</evidence>
<keyword evidence="3 7" id="KW-0812">Transmembrane</keyword>
<keyword evidence="10" id="KW-0449">Lipoprotein</keyword>
<dbReference type="GO" id="GO:0005886">
    <property type="term" value="C:plasma membrane"/>
    <property type="evidence" value="ECO:0007669"/>
    <property type="project" value="UniProtKB-SubCell"/>
</dbReference>
<dbReference type="KEGG" id="evi:Echvi_2705"/>
<evidence type="ECO:0000256" key="1">
    <source>
        <dbReference type="ARBA" id="ARBA00004651"/>
    </source>
</evidence>
<feature type="transmembrane region" description="Helical" evidence="7">
    <location>
        <begin position="397"/>
        <end position="417"/>
    </location>
</feature>
<dbReference type="EMBL" id="CP003346">
    <property type="protein sequence ID" value="AGA78945.1"/>
    <property type="molecule type" value="Genomic_DNA"/>
</dbReference>
<keyword evidence="5 7" id="KW-0472">Membrane</keyword>
<evidence type="ECO:0000313" key="10">
    <source>
        <dbReference type="EMBL" id="AGA78945.1"/>
    </source>
</evidence>
<evidence type="ECO:0000256" key="2">
    <source>
        <dbReference type="ARBA" id="ARBA00022475"/>
    </source>
</evidence>
<evidence type="ECO:0000256" key="3">
    <source>
        <dbReference type="ARBA" id="ARBA00022692"/>
    </source>
</evidence>
<feature type="compositionally biased region" description="Basic and acidic residues" evidence="6">
    <location>
        <begin position="213"/>
        <end position="251"/>
    </location>
</feature>
<keyword evidence="2" id="KW-1003">Cell membrane</keyword>
<dbReference type="STRING" id="926556.Echvi_2705"/>